<dbReference type="CDD" id="cd02570">
    <property type="entry name" value="PseudoU_synth_EcTruA"/>
    <property type="match status" value="1"/>
</dbReference>
<dbReference type="PIRSF" id="PIRSF001430">
    <property type="entry name" value="tRNA_psdUrid_synth"/>
    <property type="match status" value="1"/>
</dbReference>
<dbReference type="FunFam" id="3.30.70.580:FF:000001">
    <property type="entry name" value="tRNA pseudouridine synthase A"/>
    <property type="match status" value="1"/>
</dbReference>
<reference evidence="9 10" key="1">
    <citation type="submission" date="2019-08" db="EMBL/GenBank/DDBJ databases">
        <title>In-depth cultivation of the pig gut microbiome towards novel bacterial diversity and tailored functional studies.</title>
        <authorList>
            <person name="Wylensek D."/>
            <person name="Hitch T.C.A."/>
            <person name="Clavel T."/>
        </authorList>
    </citation>
    <scope>NUCLEOTIDE SEQUENCE [LARGE SCALE GENOMIC DNA]</scope>
    <source>
        <strain evidence="9 10">WCA-MUC-591-APC-4B</strain>
    </source>
</reference>
<dbReference type="GO" id="GO:0003723">
    <property type="term" value="F:RNA binding"/>
    <property type="evidence" value="ECO:0007669"/>
    <property type="project" value="InterPro"/>
</dbReference>
<dbReference type="InterPro" id="IPR020097">
    <property type="entry name" value="PsdUridine_synth_TruA_a/b_dom"/>
</dbReference>
<dbReference type="AlphaFoldDB" id="A0A6N7X621"/>
<dbReference type="PANTHER" id="PTHR11142:SF0">
    <property type="entry name" value="TRNA PSEUDOURIDINE SYNTHASE-LIKE 1"/>
    <property type="match status" value="1"/>
</dbReference>
<dbReference type="GO" id="GO:0031119">
    <property type="term" value="P:tRNA pseudouridine synthesis"/>
    <property type="evidence" value="ECO:0007669"/>
    <property type="project" value="UniProtKB-UniRule"/>
</dbReference>
<dbReference type="PANTHER" id="PTHR11142">
    <property type="entry name" value="PSEUDOURIDYLATE SYNTHASE"/>
    <property type="match status" value="1"/>
</dbReference>
<evidence type="ECO:0000256" key="6">
    <source>
        <dbReference type="PIRSR" id="PIRSR001430-2"/>
    </source>
</evidence>
<feature type="domain" description="Pseudouridine synthase I TruA alpha/beta" evidence="8">
    <location>
        <begin position="156"/>
        <end position="254"/>
    </location>
</feature>
<dbReference type="GO" id="GO:0160147">
    <property type="term" value="F:tRNA pseudouridine(38-40) synthase activity"/>
    <property type="evidence" value="ECO:0007669"/>
    <property type="project" value="UniProtKB-EC"/>
</dbReference>
<dbReference type="InterPro" id="IPR020095">
    <property type="entry name" value="PsdUridine_synth_TruA_C"/>
</dbReference>
<dbReference type="Pfam" id="PF01416">
    <property type="entry name" value="PseudoU_synth_1"/>
    <property type="match status" value="2"/>
</dbReference>
<dbReference type="InterPro" id="IPR020094">
    <property type="entry name" value="TruA/RsuA/RluB/E/F_N"/>
</dbReference>
<dbReference type="HAMAP" id="MF_00171">
    <property type="entry name" value="TruA"/>
    <property type="match status" value="1"/>
</dbReference>
<accession>A0A6N7X621</accession>
<dbReference type="SUPFAM" id="SSF55120">
    <property type="entry name" value="Pseudouridine synthase"/>
    <property type="match status" value="1"/>
</dbReference>
<dbReference type="InterPro" id="IPR001406">
    <property type="entry name" value="PsdUridine_synth_TruA"/>
</dbReference>
<dbReference type="Gene3D" id="3.30.70.580">
    <property type="entry name" value="Pseudouridine synthase I, catalytic domain, N-terminal subdomain"/>
    <property type="match status" value="1"/>
</dbReference>
<sequence length="255" mass="28707">MEKNILLKIQYDGTNFRGWQRQPGQRTVQGEIEHVLQYLAGREISINGTSRTDRGVHALGQCASFVWDFPLPTEKLPFILNKRFGAGGIGRSGAPGDIRILEAREMPPDFHARFSCRGKTYRYIIERSGDIFRRNMAFQLADSLDHAAMREGAKFIVGTHDFKSFEASGGNPRETTVRTISDLTIEEEGDRTVIEVTGDGFLYNMVRIMVGTLVEVGTGKRTPDQIRCILDGRDRQLAGFTAPPQGLYLKEIYFK</sequence>
<evidence type="ECO:0000313" key="10">
    <source>
        <dbReference type="Proteomes" id="UP000469424"/>
    </source>
</evidence>
<feature type="domain" description="Pseudouridine synthase I TruA alpha/beta" evidence="8">
    <location>
        <begin position="10"/>
        <end position="83"/>
    </location>
</feature>
<dbReference type="NCBIfam" id="TIGR00071">
    <property type="entry name" value="hisT_truA"/>
    <property type="match status" value="1"/>
</dbReference>
<evidence type="ECO:0000256" key="5">
    <source>
        <dbReference type="PIRSR" id="PIRSR001430-1"/>
    </source>
</evidence>
<comment type="catalytic activity">
    <reaction evidence="4 7">
        <text>uridine(38/39/40) in tRNA = pseudouridine(38/39/40) in tRNA</text>
        <dbReference type="Rhea" id="RHEA:22376"/>
        <dbReference type="Rhea" id="RHEA-COMP:10085"/>
        <dbReference type="Rhea" id="RHEA-COMP:10087"/>
        <dbReference type="ChEBI" id="CHEBI:65314"/>
        <dbReference type="ChEBI" id="CHEBI:65315"/>
        <dbReference type="EC" id="5.4.99.12"/>
    </reaction>
</comment>
<dbReference type="InterPro" id="IPR020103">
    <property type="entry name" value="PsdUridine_synth_cat_dom_sf"/>
</dbReference>
<name>A0A6N7X621_9FIRM</name>
<organism evidence="9 10">
    <name type="scientific">Mogibacterium kristiansenii</name>
    <dbReference type="NCBI Taxonomy" id="2606708"/>
    <lineage>
        <taxon>Bacteria</taxon>
        <taxon>Bacillati</taxon>
        <taxon>Bacillota</taxon>
        <taxon>Clostridia</taxon>
        <taxon>Peptostreptococcales</taxon>
        <taxon>Anaerovoracaceae</taxon>
        <taxon>Mogibacterium</taxon>
    </lineage>
</organism>
<evidence type="ECO:0000256" key="4">
    <source>
        <dbReference type="HAMAP-Rule" id="MF_00171"/>
    </source>
</evidence>
<evidence type="ECO:0000256" key="2">
    <source>
        <dbReference type="ARBA" id="ARBA00022694"/>
    </source>
</evidence>
<dbReference type="Proteomes" id="UP000469424">
    <property type="component" value="Unassembled WGS sequence"/>
</dbReference>
<keyword evidence="2 4" id="KW-0819">tRNA processing</keyword>
<dbReference type="Gene3D" id="3.30.70.660">
    <property type="entry name" value="Pseudouridine synthase I, catalytic domain, C-terminal subdomain"/>
    <property type="match status" value="1"/>
</dbReference>
<comment type="subunit">
    <text evidence="4">Homodimer.</text>
</comment>
<comment type="similarity">
    <text evidence="1 4 7">Belongs to the tRNA pseudouridine synthase TruA family.</text>
</comment>
<comment type="caution">
    <text evidence="9">The sequence shown here is derived from an EMBL/GenBank/DDBJ whole genome shotgun (WGS) entry which is preliminary data.</text>
</comment>
<gene>
    <name evidence="4 9" type="primary">truA</name>
    <name evidence="9" type="ORF">FYJ65_01545</name>
</gene>
<evidence type="ECO:0000313" key="9">
    <source>
        <dbReference type="EMBL" id="MST70033.1"/>
    </source>
</evidence>
<dbReference type="EMBL" id="VUNA01000002">
    <property type="protein sequence ID" value="MST70033.1"/>
    <property type="molecule type" value="Genomic_DNA"/>
</dbReference>
<keyword evidence="3 4" id="KW-0413">Isomerase</keyword>
<proteinExistence type="inferred from homology"/>
<protein>
    <recommendedName>
        <fullName evidence="4">tRNA pseudouridine synthase A</fullName>
        <ecNumber evidence="4">5.4.99.12</ecNumber>
    </recommendedName>
    <alternativeName>
        <fullName evidence="4">tRNA pseudouridine(38-40) synthase</fullName>
    </alternativeName>
    <alternativeName>
        <fullName evidence="4">tRNA pseudouridylate synthase I</fullName>
    </alternativeName>
    <alternativeName>
        <fullName evidence="4">tRNA-uridine isomerase I</fullName>
    </alternativeName>
</protein>
<evidence type="ECO:0000256" key="7">
    <source>
        <dbReference type="RuleBase" id="RU003792"/>
    </source>
</evidence>
<evidence type="ECO:0000259" key="8">
    <source>
        <dbReference type="Pfam" id="PF01416"/>
    </source>
</evidence>
<evidence type="ECO:0000256" key="1">
    <source>
        <dbReference type="ARBA" id="ARBA00009375"/>
    </source>
</evidence>
<dbReference type="EC" id="5.4.99.12" evidence="4"/>
<comment type="caution">
    <text evidence="4">Lacks conserved residue(s) required for the propagation of feature annotation.</text>
</comment>
<feature type="binding site" evidence="4 6">
    <location>
        <position position="121"/>
    </location>
    <ligand>
        <name>substrate</name>
    </ligand>
</feature>
<comment type="function">
    <text evidence="4">Formation of pseudouridine at positions 38, 39 and 40 in the anticodon stem and loop of transfer RNAs.</text>
</comment>
<keyword evidence="10" id="KW-1185">Reference proteome</keyword>
<feature type="active site" description="Nucleophile" evidence="4 5">
    <location>
        <position position="53"/>
    </location>
</feature>
<evidence type="ECO:0000256" key="3">
    <source>
        <dbReference type="ARBA" id="ARBA00023235"/>
    </source>
</evidence>
<dbReference type="RefSeq" id="WP_154553594.1">
    <property type="nucleotide sequence ID" value="NZ_VUNA01000002.1"/>
</dbReference>